<keyword evidence="2 5" id="KW-0863">Zinc-finger</keyword>
<dbReference type="EMBL" id="JBGFUD010017254">
    <property type="protein sequence ID" value="MFH4984402.1"/>
    <property type="molecule type" value="Genomic_DNA"/>
</dbReference>
<dbReference type="Proteomes" id="UP001608902">
    <property type="component" value="Unassembled WGS sequence"/>
</dbReference>
<keyword evidence="4 5" id="KW-0862">Zinc</keyword>
<protein>
    <recommendedName>
        <fullName evidence="6">TRAF-type domain-containing protein</fullName>
    </recommendedName>
</protein>
<dbReference type="PANTHER" id="PTHR15933:SF20">
    <property type="entry name" value="F-BOX DOMAIN-CONTAINING PROTEIN"/>
    <property type="match status" value="1"/>
</dbReference>
<reference evidence="7 8" key="1">
    <citation type="submission" date="2024-08" db="EMBL/GenBank/DDBJ databases">
        <title>Gnathostoma spinigerum genome.</title>
        <authorList>
            <person name="Gonzalez-Bertolin B."/>
            <person name="Monzon S."/>
            <person name="Zaballos A."/>
            <person name="Jimenez P."/>
            <person name="Dekumyoy P."/>
            <person name="Varona S."/>
            <person name="Cuesta I."/>
            <person name="Sumanam S."/>
            <person name="Adisakwattana P."/>
            <person name="Gasser R.B."/>
            <person name="Hernandez-Gonzalez A."/>
            <person name="Young N.D."/>
            <person name="Perteguer M.J."/>
        </authorList>
    </citation>
    <scope>NUCLEOTIDE SEQUENCE [LARGE SCALE GENOMIC DNA]</scope>
    <source>
        <strain evidence="7">AL3</strain>
        <tissue evidence="7">Liver</tissue>
    </source>
</reference>
<dbReference type="Gene3D" id="3.30.40.10">
    <property type="entry name" value="Zinc/RING finger domain, C3HC4 (zinc finger)"/>
    <property type="match status" value="1"/>
</dbReference>
<evidence type="ECO:0000313" key="7">
    <source>
        <dbReference type="EMBL" id="MFH4984402.1"/>
    </source>
</evidence>
<dbReference type="PANTHER" id="PTHR15933">
    <property type="entry name" value="PROTEIN CBG16327"/>
    <property type="match status" value="1"/>
</dbReference>
<organism evidence="7 8">
    <name type="scientific">Gnathostoma spinigerum</name>
    <dbReference type="NCBI Taxonomy" id="75299"/>
    <lineage>
        <taxon>Eukaryota</taxon>
        <taxon>Metazoa</taxon>
        <taxon>Ecdysozoa</taxon>
        <taxon>Nematoda</taxon>
        <taxon>Chromadorea</taxon>
        <taxon>Rhabditida</taxon>
        <taxon>Spirurina</taxon>
        <taxon>Gnathostomatomorpha</taxon>
        <taxon>Gnathostomatoidea</taxon>
        <taxon>Gnathostomatidae</taxon>
        <taxon>Gnathostoma</taxon>
    </lineage>
</organism>
<evidence type="ECO:0000259" key="6">
    <source>
        <dbReference type="PROSITE" id="PS50145"/>
    </source>
</evidence>
<evidence type="ECO:0000256" key="4">
    <source>
        <dbReference type="ARBA" id="ARBA00022833"/>
    </source>
</evidence>
<evidence type="ECO:0000313" key="8">
    <source>
        <dbReference type="Proteomes" id="UP001608902"/>
    </source>
</evidence>
<name>A0ABD6EZ65_9BILA</name>
<evidence type="ECO:0000256" key="2">
    <source>
        <dbReference type="ARBA" id="ARBA00022771"/>
    </source>
</evidence>
<dbReference type="Pfam" id="PF15965">
    <property type="entry name" value="zf-TRAF_2"/>
    <property type="match status" value="1"/>
</dbReference>
<feature type="zinc finger region" description="TRAF-type" evidence="5">
    <location>
        <begin position="66"/>
        <end position="109"/>
    </location>
</feature>
<dbReference type="GO" id="GO:0008270">
    <property type="term" value="F:zinc ion binding"/>
    <property type="evidence" value="ECO:0007669"/>
    <property type="project" value="UniProtKB-KW"/>
</dbReference>
<dbReference type="Gene3D" id="3.30.40.150">
    <property type="entry name" value="TRAF-like zinc-finger, N-terminal subdomain"/>
    <property type="match status" value="1"/>
</dbReference>
<gene>
    <name evidence="7" type="ORF">AB6A40_011111</name>
</gene>
<comment type="caution">
    <text evidence="7">The sequence shown here is derived from an EMBL/GenBank/DDBJ whole genome shotgun (WGS) entry which is preliminary data.</text>
</comment>
<dbReference type="PROSITE" id="PS50145">
    <property type="entry name" value="ZF_TRAF"/>
    <property type="match status" value="1"/>
</dbReference>
<keyword evidence="3" id="KW-0833">Ubl conjugation pathway</keyword>
<dbReference type="InterPro" id="IPR043013">
    <property type="entry name" value="Znf_TRAF_N"/>
</dbReference>
<proteinExistence type="predicted"/>
<sequence>MIEVVTSYASETADETCLNGRGVSLDIDDHIHCCNCFRVVCSYDRCTTIKCSVCYITLHACKLEDHLLLCPKLRVPCPNASFGCPLNIRRDKICVHLEHCPASIVLCNLQWNRRVLSKYAKRKLKRYARGLDKVESTSAVDETEIDVWSAIHDQEVLMESYRTRRSERKRLCDYHNPLHPLLPLRLPFETIDTFDDLDSSDEENRLKVEAANFVFI</sequence>
<keyword evidence="1 5" id="KW-0479">Metal-binding</keyword>
<dbReference type="InterPro" id="IPR031890">
    <property type="entry name" value="Fbxo30/Fbxo40"/>
</dbReference>
<dbReference type="InterPro" id="IPR013083">
    <property type="entry name" value="Znf_RING/FYVE/PHD"/>
</dbReference>
<feature type="domain" description="TRAF-type" evidence="6">
    <location>
        <begin position="66"/>
        <end position="109"/>
    </location>
</feature>
<dbReference type="SUPFAM" id="SSF49599">
    <property type="entry name" value="TRAF domain-like"/>
    <property type="match status" value="1"/>
</dbReference>
<evidence type="ECO:0000256" key="1">
    <source>
        <dbReference type="ARBA" id="ARBA00022723"/>
    </source>
</evidence>
<accession>A0ABD6EZ65</accession>
<evidence type="ECO:0000256" key="5">
    <source>
        <dbReference type="PROSITE-ProRule" id="PRU00207"/>
    </source>
</evidence>
<dbReference type="AlphaFoldDB" id="A0ABD6EZ65"/>
<evidence type="ECO:0000256" key="3">
    <source>
        <dbReference type="ARBA" id="ARBA00022786"/>
    </source>
</evidence>
<keyword evidence="8" id="KW-1185">Reference proteome</keyword>
<dbReference type="InterPro" id="IPR001293">
    <property type="entry name" value="Znf_TRAF"/>
</dbReference>